<dbReference type="PANTHER" id="PTHR34075">
    <property type="entry name" value="BLR3430 PROTEIN"/>
    <property type="match status" value="1"/>
</dbReference>
<evidence type="ECO:0000313" key="4">
    <source>
        <dbReference type="Proteomes" id="UP000657574"/>
    </source>
</evidence>
<dbReference type="PANTHER" id="PTHR34075:SF5">
    <property type="entry name" value="BLR3430 PROTEIN"/>
    <property type="match status" value="1"/>
</dbReference>
<evidence type="ECO:0000313" key="3">
    <source>
        <dbReference type="EMBL" id="GGJ42825.1"/>
    </source>
</evidence>
<dbReference type="AlphaFoldDB" id="A0A917NZ89"/>
<evidence type="ECO:0000259" key="1">
    <source>
        <dbReference type="Pfam" id="PF01796"/>
    </source>
</evidence>
<evidence type="ECO:0000259" key="2">
    <source>
        <dbReference type="Pfam" id="PF12172"/>
    </source>
</evidence>
<dbReference type="Pfam" id="PF01796">
    <property type="entry name" value="OB_ChsH2_C"/>
    <property type="match status" value="1"/>
</dbReference>
<dbReference type="Proteomes" id="UP000657574">
    <property type="component" value="Unassembled WGS sequence"/>
</dbReference>
<reference evidence="3" key="2">
    <citation type="submission" date="2020-09" db="EMBL/GenBank/DDBJ databases">
        <authorList>
            <person name="Sun Q."/>
            <person name="Ohkuma M."/>
        </authorList>
    </citation>
    <scope>NUCLEOTIDE SEQUENCE</scope>
    <source>
        <strain evidence="3">JCM 3086</strain>
    </source>
</reference>
<dbReference type="SUPFAM" id="SSF50249">
    <property type="entry name" value="Nucleic acid-binding proteins"/>
    <property type="match status" value="1"/>
</dbReference>
<dbReference type="Gene3D" id="6.10.30.10">
    <property type="match status" value="1"/>
</dbReference>
<accession>A0A917NZ89</accession>
<feature type="domain" description="ChsH2 C-terminal OB-fold" evidence="1">
    <location>
        <begin position="59"/>
        <end position="119"/>
    </location>
</feature>
<gene>
    <name evidence="3" type="ORF">GCM10010121_062550</name>
</gene>
<name>A0A917NZ89_9ACTN</name>
<dbReference type="RefSeq" id="WP_229841076.1">
    <property type="nucleotide sequence ID" value="NZ_BMQA01000027.1"/>
</dbReference>
<feature type="domain" description="ChsH2 rubredoxin-like zinc ribbon" evidence="2">
    <location>
        <begin position="21"/>
        <end position="52"/>
    </location>
</feature>
<reference evidence="3" key="1">
    <citation type="journal article" date="2014" name="Int. J. Syst. Evol. Microbiol.">
        <title>Complete genome sequence of Corynebacterium casei LMG S-19264T (=DSM 44701T), isolated from a smear-ripened cheese.</title>
        <authorList>
            <consortium name="US DOE Joint Genome Institute (JGI-PGF)"/>
            <person name="Walter F."/>
            <person name="Albersmeier A."/>
            <person name="Kalinowski J."/>
            <person name="Ruckert C."/>
        </authorList>
    </citation>
    <scope>NUCLEOTIDE SEQUENCE</scope>
    <source>
        <strain evidence="3">JCM 3086</strain>
    </source>
</reference>
<dbReference type="InterPro" id="IPR012340">
    <property type="entry name" value="NA-bd_OB-fold"/>
</dbReference>
<dbReference type="InterPro" id="IPR022002">
    <property type="entry name" value="ChsH2_Znr"/>
</dbReference>
<sequence length="134" mass="13906">MTTEQWTVSGPGDVPEAAAFWAGLAEGRIVLPWCEGCRQTVWLPKAYCPTCLQPVAGSQELAGTGEIYSLTVVHRGEGAWKEHAPYVLAYVALDGGPTMIANLAGDGTGLAIGQRVRLAGVGPLGGALFAPLAE</sequence>
<dbReference type="Pfam" id="PF12172">
    <property type="entry name" value="zf-ChsH2"/>
    <property type="match status" value="1"/>
</dbReference>
<proteinExistence type="predicted"/>
<organism evidence="3 4">
    <name type="scientific">Streptomyces brasiliensis</name>
    <dbReference type="NCBI Taxonomy" id="1954"/>
    <lineage>
        <taxon>Bacteria</taxon>
        <taxon>Bacillati</taxon>
        <taxon>Actinomycetota</taxon>
        <taxon>Actinomycetes</taxon>
        <taxon>Kitasatosporales</taxon>
        <taxon>Streptomycetaceae</taxon>
        <taxon>Streptomyces</taxon>
    </lineage>
</organism>
<keyword evidence="4" id="KW-1185">Reference proteome</keyword>
<dbReference type="InterPro" id="IPR002878">
    <property type="entry name" value="ChsH2_C"/>
</dbReference>
<dbReference type="InterPro" id="IPR052513">
    <property type="entry name" value="Thioester_dehydratase-like"/>
</dbReference>
<comment type="caution">
    <text evidence="3">The sequence shown here is derived from an EMBL/GenBank/DDBJ whole genome shotgun (WGS) entry which is preliminary data.</text>
</comment>
<protein>
    <recommendedName>
        <fullName evidence="5">DNA-binding protein</fullName>
    </recommendedName>
</protein>
<evidence type="ECO:0008006" key="5">
    <source>
        <dbReference type="Google" id="ProtNLM"/>
    </source>
</evidence>
<dbReference type="EMBL" id="BMQA01000027">
    <property type="protein sequence ID" value="GGJ42825.1"/>
    <property type="molecule type" value="Genomic_DNA"/>
</dbReference>